<keyword evidence="3" id="KW-1015">Disulfide bond</keyword>
<comment type="subcellular location">
    <subcellularLocation>
        <location evidence="1">Secreted</location>
    </subcellularLocation>
</comment>
<dbReference type="SUPFAM" id="SSF50494">
    <property type="entry name" value="Trypsin-like serine proteases"/>
    <property type="match status" value="1"/>
</dbReference>
<dbReference type="Pfam" id="PF00089">
    <property type="entry name" value="Trypsin"/>
    <property type="match status" value="1"/>
</dbReference>
<reference evidence="9" key="1">
    <citation type="journal article" date="2014" name="Genome Biol.">
        <title>Genome analysis of a major urban malaria vector mosquito, Anopheles stephensi.</title>
        <authorList>
            <person name="Jiang X."/>
            <person name="Peery A."/>
            <person name="Hall A.B."/>
            <person name="Sharma A."/>
            <person name="Chen X.G."/>
            <person name="Waterhouse R.M."/>
            <person name="Komissarov A."/>
            <person name="Riehle M.M."/>
            <person name="Shouche Y."/>
            <person name="Sharakhova M.V."/>
            <person name="Lawson D."/>
            <person name="Pakpour N."/>
            <person name="Arensburger P."/>
            <person name="Davidson V.L."/>
            <person name="Eiglmeier K."/>
            <person name="Emrich S."/>
            <person name="George P."/>
            <person name="Kennedy R.C."/>
            <person name="Mane S.P."/>
            <person name="Maslen G."/>
            <person name="Oringanje C."/>
            <person name="Qi Y."/>
            <person name="Settlage R."/>
            <person name="Tojo M."/>
            <person name="Tubio J.M."/>
            <person name="Unger M.F."/>
            <person name="Wang B."/>
            <person name="Vernick K.D."/>
            <person name="Ribeiro J.M."/>
            <person name="James A.A."/>
            <person name="Michel K."/>
            <person name="Riehle M.A."/>
            <person name="Luckhart S."/>
            <person name="Sharakhov I.V."/>
            <person name="Tu Z."/>
        </authorList>
    </citation>
    <scope>NUCLEOTIDE SEQUENCE [LARGE SCALE GENOMIC DNA]</scope>
    <source>
        <strain evidence="9">Indian</strain>
    </source>
</reference>
<accession>A0A182YL63</accession>
<dbReference type="EnsemblMetazoa" id="ASTEI09199-RA">
    <property type="protein sequence ID" value="ASTEI09199-PA"/>
    <property type="gene ID" value="ASTEI09199"/>
</dbReference>
<reference evidence="8" key="2">
    <citation type="submission" date="2020-05" db="UniProtKB">
        <authorList>
            <consortium name="EnsemblMetazoa"/>
        </authorList>
    </citation>
    <scope>IDENTIFICATION</scope>
    <source>
        <strain evidence="8">Indian</strain>
    </source>
</reference>
<evidence type="ECO:0000256" key="2">
    <source>
        <dbReference type="ARBA" id="ARBA00022525"/>
    </source>
</evidence>
<dbReference type="Pfam" id="PF18322">
    <property type="entry name" value="CLIP_1"/>
    <property type="match status" value="1"/>
</dbReference>
<dbReference type="STRING" id="30069.A0A182YL63"/>
<dbReference type="Proteomes" id="UP000076408">
    <property type="component" value="Unassembled WGS sequence"/>
</dbReference>
<evidence type="ECO:0000256" key="3">
    <source>
        <dbReference type="ARBA" id="ARBA00023157"/>
    </source>
</evidence>
<dbReference type="VEuPathDB" id="VectorBase:ASTEI09199"/>
<organism evidence="8 9">
    <name type="scientific">Anopheles stephensi</name>
    <name type="common">Indo-Pakistan malaria mosquito</name>
    <dbReference type="NCBI Taxonomy" id="30069"/>
    <lineage>
        <taxon>Eukaryota</taxon>
        <taxon>Metazoa</taxon>
        <taxon>Ecdysozoa</taxon>
        <taxon>Arthropoda</taxon>
        <taxon>Hexapoda</taxon>
        <taxon>Insecta</taxon>
        <taxon>Pterygota</taxon>
        <taxon>Neoptera</taxon>
        <taxon>Endopterygota</taxon>
        <taxon>Diptera</taxon>
        <taxon>Nematocera</taxon>
        <taxon>Culicoidea</taxon>
        <taxon>Culicidae</taxon>
        <taxon>Anophelinae</taxon>
        <taxon>Anopheles</taxon>
    </lineage>
</organism>
<dbReference type="AlphaFoldDB" id="A0A182YL63"/>
<dbReference type="SMART" id="SM00020">
    <property type="entry name" value="Tryp_SPc"/>
    <property type="match status" value="1"/>
</dbReference>
<dbReference type="PRINTS" id="PR00722">
    <property type="entry name" value="CHYMOTRYPSIN"/>
</dbReference>
<dbReference type="PANTHER" id="PTHR24258:SF129">
    <property type="entry name" value="LP15124P-RELATED"/>
    <property type="match status" value="1"/>
</dbReference>
<evidence type="ECO:0000259" key="7">
    <source>
        <dbReference type="PROSITE" id="PS50240"/>
    </source>
</evidence>
<dbReference type="Gene3D" id="2.40.10.10">
    <property type="entry name" value="Trypsin-like serine proteases"/>
    <property type="match status" value="2"/>
</dbReference>
<dbReference type="PANTHER" id="PTHR24258">
    <property type="entry name" value="SERINE PROTEASE-RELATED"/>
    <property type="match status" value="1"/>
</dbReference>
<comment type="similarity">
    <text evidence="4">Belongs to the peptidase S1 family. CLIP subfamily.</text>
</comment>
<evidence type="ECO:0000256" key="5">
    <source>
        <dbReference type="ARBA" id="ARBA00068096"/>
    </source>
</evidence>
<dbReference type="FunFam" id="2.40.10.10:FF:000038">
    <property type="entry name" value="Serine protease"/>
    <property type="match status" value="1"/>
</dbReference>
<dbReference type="InterPro" id="IPR001314">
    <property type="entry name" value="Peptidase_S1A"/>
</dbReference>
<proteinExistence type="inferred from homology"/>
<evidence type="ECO:0000313" key="8">
    <source>
        <dbReference type="EnsemblMetazoa" id="ASTEI09199-PA"/>
    </source>
</evidence>
<sequence length="405" mass="44575">LVSQSASVELDRINAFVRSTPQTCTDGECVRPFECRNGELEDDGANVIDIRFNPENECVDYLLKCCPYPKDEDDDELEVPPSFQAVNPVAALSTKDRAPITASTTAKTIDRTKPEPPKPTNIRVGAAKECGVRNMAGVKIRIAGNKDGEAQYGEFPWMAAIYKEEKALDQMIVLYQCGGSLIHPAVILTTAHCVQNTKAAELKVRLGEWDTQTTNEAYPTQNRDVVEIESHAEYYKGGLFNDVALLYLNKPVELTEVVNTICLPPVNYNFDNSNCFASGWGKDVFGKAGIYQVILKKTALAVVPRGPCQRALRTTRLGRRFKLHSSFICAGGEKGRDTCKGDGGSPLVCPIPGTSDRYYQAGMVAWGIGCGEDGIPGVYVNVPMFRGWVDDHLRQRNISSSPYQY</sequence>
<evidence type="ECO:0000256" key="1">
    <source>
        <dbReference type="ARBA" id="ARBA00004613"/>
    </source>
</evidence>
<dbReference type="CDD" id="cd00190">
    <property type="entry name" value="Tryp_SPc"/>
    <property type="match status" value="1"/>
</dbReference>
<name>A0A182YL63_ANOST</name>
<evidence type="ECO:0000313" key="9">
    <source>
        <dbReference type="Proteomes" id="UP000076408"/>
    </source>
</evidence>
<evidence type="ECO:0000256" key="6">
    <source>
        <dbReference type="ARBA" id="ARBA00076468"/>
    </source>
</evidence>
<dbReference type="VEuPathDB" id="VectorBase:ASTEI20_045883"/>
<dbReference type="InterPro" id="IPR041515">
    <property type="entry name" value="PPAF-2-like_Clip"/>
</dbReference>
<dbReference type="InterPro" id="IPR043504">
    <property type="entry name" value="Peptidase_S1_PA_chymotrypsin"/>
</dbReference>
<dbReference type="GO" id="GO:0004252">
    <property type="term" value="F:serine-type endopeptidase activity"/>
    <property type="evidence" value="ECO:0007669"/>
    <property type="project" value="InterPro"/>
</dbReference>
<dbReference type="InterPro" id="IPR001254">
    <property type="entry name" value="Trypsin_dom"/>
</dbReference>
<dbReference type="GO" id="GO:0005576">
    <property type="term" value="C:extracellular region"/>
    <property type="evidence" value="ECO:0007669"/>
    <property type="project" value="UniProtKB-SubCell"/>
</dbReference>
<feature type="domain" description="Peptidase S1" evidence="7">
    <location>
        <begin position="142"/>
        <end position="394"/>
    </location>
</feature>
<dbReference type="OMA" id="CPYPKDE"/>
<keyword evidence="2" id="KW-0964">Secreted</keyword>
<dbReference type="VEuPathDB" id="VectorBase:ASTE008195"/>
<dbReference type="PROSITE" id="PS50240">
    <property type="entry name" value="TRYPSIN_DOM"/>
    <property type="match status" value="1"/>
</dbReference>
<protein>
    <recommendedName>
        <fullName evidence="5">Phenoloxidase-activating factor 2</fullName>
    </recommendedName>
    <alternativeName>
        <fullName evidence="6">Prophenoloxidase-activating factor II</fullName>
    </alternativeName>
</protein>
<dbReference type="InterPro" id="IPR009003">
    <property type="entry name" value="Peptidase_S1_PA"/>
</dbReference>
<keyword evidence="9" id="KW-1185">Reference proteome</keyword>
<evidence type="ECO:0000256" key="4">
    <source>
        <dbReference type="ARBA" id="ARBA00024195"/>
    </source>
</evidence>
<dbReference type="GO" id="GO:0006508">
    <property type="term" value="P:proteolysis"/>
    <property type="evidence" value="ECO:0007669"/>
    <property type="project" value="InterPro"/>
</dbReference>